<dbReference type="AlphaFoldDB" id="A0A4P8IMS4"/>
<dbReference type="KEGG" id="tvl:FAZ95_14535"/>
<proteinExistence type="predicted"/>
<gene>
    <name evidence="1" type="ORF">FAZ95_14535</name>
</gene>
<reference evidence="1 2" key="1">
    <citation type="submission" date="2019-05" db="EMBL/GenBank/DDBJ databases">
        <title>Burkholderia sp. DHOD12, isolated from subtropical forest soil.</title>
        <authorList>
            <person name="Gao Z.-H."/>
            <person name="Qiu L.-H."/>
        </authorList>
    </citation>
    <scope>NUCLEOTIDE SEQUENCE [LARGE SCALE GENOMIC DNA]</scope>
    <source>
        <strain evidence="1 2">DHOD12</strain>
    </source>
</reference>
<protein>
    <submittedName>
        <fullName evidence="1">Uncharacterized protein</fullName>
    </submittedName>
</protein>
<dbReference type="RefSeq" id="WP_137333101.1">
    <property type="nucleotide sequence ID" value="NZ_CP040077.1"/>
</dbReference>
<evidence type="ECO:0000313" key="1">
    <source>
        <dbReference type="EMBL" id="QCP50282.1"/>
    </source>
</evidence>
<sequence length="170" mass="19608">MKLHAVRSALCAYTFPLYQRPMVMQRCERLLNRVRDKLWRGRGDAAIEILRTLIASLNLEIGSLPLFYDLGAGTASSAAARLLTFLVNNRSDLIDYQQARMNGRRVSSASAESVMNHLINRRLTKRQQMRWSMKGAHYLLQTRVELLDGRLETCFAKRFPHFRSPEAVRQ</sequence>
<dbReference type="EMBL" id="CP040077">
    <property type="protein sequence ID" value="QCP50282.1"/>
    <property type="molecule type" value="Genomic_DNA"/>
</dbReference>
<dbReference type="Proteomes" id="UP000298656">
    <property type="component" value="Chromosome 1"/>
</dbReference>
<evidence type="ECO:0000313" key="2">
    <source>
        <dbReference type="Proteomes" id="UP000298656"/>
    </source>
</evidence>
<name>A0A4P8IMS4_9BURK</name>
<keyword evidence="2" id="KW-1185">Reference proteome</keyword>
<accession>A0A4P8IMS4</accession>
<dbReference type="OrthoDB" id="53863at2"/>
<organism evidence="1 2">
    <name type="scientific">Trinickia violacea</name>
    <dbReference type="NCBI Taxonomy" id="2571746"/>
    <lineage>
        <taxon>Bacteria</taxon>
        <taxon>Pseudomonadati</taxon>
        <taxon>Pseudomonadota</taxon>
        <taxon>Betaproteobacteria</taxon>
        <taxon>Burkholderiales</taxon>
        <taxon>Burkholderiaceae</taxon>
        <taxon>Trinickia</taxon>
    </lineage>
</organism>